<evidence type="ECO:0000256" key="6">
    <source>
        <dbReference type="ARBA" id="ARBA00033752"/>
    </source>
</evidence>
<dbReference type="Proteomes" id="UP000242814">
    <property type="component" value="Unassembled WGS sequence"/>
</dbReference>
<comment type="caution">
    <text evidence="9">The sequence shown here is derived from an EMBL/GenBank/DDBJ whole genome shotgun (WGS) entry which is preliminary data.</text>
</comment>
<dbReference type="InterPro" id="IPR013870">
    <property type="entry name" value="Ribosomal_mL54"/>
</dbReference>
<dbReference type="PANTHER" id="PTHR28595">
    <property type="entry name" value="39S RIBOSOMAL PROTEIN L54, MITOCHONDRIAL"/>
    <property type="match status" value="1"/>
</dbReference>
<proteinExistence type="inferred from homology"/>
<evidence type="ECO:0000256" key="3">
    <source>
        <dbReference type="ARBA" id="ARBA00022980"/>
    </source>
</evidence>
<evidence type="ECO:0000256" key="8">
    <source>
        <dbReference type="SAM" id="MobiDB-lite"/>
    </source>
</evidence>
<evidence type="ECO:0000256" key="5">
    <source>
        <dbReference type="ARBA" id="ARBA00023274"/>
    </source>
</evidence>
<dbReference type="GO" id="GO:0005762">
    <property type="term" value="C:mitochondrial large ribosomal subunit"/>
    <property type="evidence" value="ECO:0007669"/>
    <property type="project" value="TreeGrafter"/>
</dbReference>
<comment type="similarity">
    <text evidence="6">Belongs to the mitochondrion-specific ribosomal protein mL54 family.</text>
</comment>
<organism evidence="9 10">
    <name type="scientific">Paracoccidioides brasiliensis</name>
    <dbReference type="NCBI Taxonomy" id="121759"/>
    <lineage>
        <taxon>Eukaryota</taxon>
        <taxon>Fungi</taxon>
        <taxon>Dikarya</taxon>
        <taxon>Ascomycota</taxon>
        <taxon>Pezizomycotina</taxon>
        <taxon>Eurotiomycetes</taxon>
        <taxon>Eurotiomycetidae</taxon>
        <taxon>Onygenales</taxon>
        <taxon>Ajellomycetaceae</taxon>
        <taxon>Paracoccidioides</taxon>
    </lineage>
</organism>
<evidence type="ECO:0000256" key="7">
    <source>
        <dbReference type="ARBA" id="ARBA00035179"/>
    </source>
</evidence>
<comment type="subcellular location">
    <subcellularLocation>
        <location evidence="1">Mitochondrion</location>
    </subcellularLocation>
</comment>
<accession>A0A1D2JEH1</accession>
<feature type="compositionally biased region" description="Pro residues" evidence="8">
    <location>
        <begin position="67"/>
        <end position="77"/>
    </location>
</feature>
<dbReference type="AlphaFoldDB" id="A0A1D2JEH1"/>
<dbReference type="GO" id="GO:0003735">
    <property type="term" value="F:structural constituent of ribosome"/>
    <property type="evidence" value="ECO:0007669"/>
    <property type="project" value="TreeGrafter"/>
</dbReference>
<feature type="region of interest" description="Disordered" evidence="8">
    <location>
        <begin position="44"/>
        <end position="94"/>
    </location>
</feature>
<protein>
    <recommendedName>
        <fullName evidence="7">Large ribosomal subunit protein mL54</fullName>
    </recommendedName>
</protein>
<gene>
    <name evidence="9" type="ORF">ACO22_03989</name>
</gene>
<feature type="region of interest" description="Disordered" evidence="8">
    <location>
        <begin position="132"/>
        <end position="166"/>
    </location>
</feature>
<keyword evidence="5" id="KW-0687">Ribonucleoprotein</keyword>
<evidence type="ECO:0000256" key="2">
    <source>
        <dbReference type="ARBA" id="ARBA00022946"/>
    </source>
</evidence>
<dbReference type="Pfam" id="PF08561">
    <property type="entry name" value="Ribosomal_L37"/>
    <property type="match status" value="1"/>
</dbReference>
<dbReference type="VEuPathDB" id="FungiDB:PABG_03776"/>
<evidence type="ECO:0000256" key="4">
    <source>
        <dbReference type="ARBA" id="ARBA00023128"/>
    </source>
</evidence>
<name>A0A1D2JEH1_PARBR</name>
<keyword evidence="2" id="KW-0809">Transit peptide</keyword>
<reference evidence="9 10" key="1">
    <citation type="submission" date="2016-06" db="EMBL/GenBank/DDBJ databases">
        <authorList>
            <person name="Kjaerup R.B."/>
            <person name="Dalgaard T.S."/>
            <person name="Juul-Madsen H.R."/>
        </authorList>
    </citation>
    <scope>NUCLEOTIDE SEQUENCE [LARGE SCALE GENOMIC DNA]</scope>
    <source>
        <strain evidence="9 10">Pb300</strain>
    </source>
</reference>
<evidence type="ECO:0000256" key="1">
    <source>
        <dbReference type="ARBA" id="ARBA00004173"/>
    </source>
</evidence>
<evidence type="ECO:0000313" key="10">
    <source>
        <dbReference type="Proteomes" id="UP000242814"/>
    </source>
</evidence>
<evidence type="ECO:0000313" key="9">
    <source>
        <dbReference type="EMBL" id="ODH28217.1"/>
    </source>
</evidence>
<dbReference type="EMBL" id="LZYO01000149">
    <property type="protein sequence ID" value="ODH28217.1"/>
    <property type="molecule type" value="Genomic_DNA"/>
</dbReference>
<keyword evidence="3" id="KW-0689">Ribosomal protein</keyword>
<feature type="compositionally biased region" description="Low complexity" evidence="8">
    <location>
        <begin position="51"/>
        <end position="66"/>
    </location>
</feature>
<keyword evidence="4" id="KW-0496">Mitochondrion</keyword>
<dbReference type="PANTHER" id="PTHR28595:SF1">
    <property type="entry name" value="LARGE RIBOSOMAL SUBUNIT PROTEIN ML54"/>
    <property type="match status" value="1"/>
</dbReference>
<dbReference type="VEuPathDB" id="FungiDB:PADG_00046"/>
<sequence length="222" mass="24438">MFYRRCRTSLLHRLPFQQPNPESIQTSRCTVFFPYKNQTLRAYSTPTTDVPTPFLSSSSPSTALPGAAPPPPPPPATPESKEDAPPRVISGTPAGTKLKGLNYMKNQPEVFALEDDEYPDWLWSLLDDAKKKSNTDGEVDTSTMNKKQLRHEKRMANSTASDPRNIPLHEQAVDITPADAVAQSPGSLELASSSAETRAQITKSARAARRKAIKEANYLQGM</sequence>